<reference evidence="2" key="1">
    <citation type="journal article" date="2022" name="Mol. Ecol. Resour.">
        <title>The genomes of chicory, endive, great burdock and yacon provide insights into Asteraceae palaeo-polyploidization history and plant inulin production.</title>
        <authorList>
            <person name="Fan W."/>
            <person name="Wang S."/>
            <person name="Wang H."/>
            <person name="Wang A."/>
            <person name="Jiang F."/>
            <person name="Liu H."/>
            <person name="Zhao H."/>
            <person name="Xu D."/>
            <person name="Zhang Y."/>
        </authorList>
    </citation>
    <scope>NUCLEOTIDE SEQUENCE [LARGE SCALE GENOMIC DNA]</scope>
    <source>
        <strain evidence="2">cv. Niubang</strain>
    </source>
</reference>
<reference evidence="1 2" key="2">
    <citation type="journal article" date="2022" name="Mol. Ecol. Resour.">
        <title>The genomes of chicory, endive, great burdock and yacon provide insights into Asteraceae paleo-polyploidization history and plant inulin production.</title>
        <authorList>
            <person name="Fan W."/>
            <person name="Wang S."/>
            <person name="Wang H."/>
            <person name="Wang A."/>
            <person name="Jiang F."/>
            <person name="Liu H."/>
            <person name="Zhao H."/>
            <person name="Xu D."/>
            <person name="Zhang Y."/>
        </authorList>
    </citation>
    <scope>NUCLEOTIDE SEQUENCE [LARGE SCALE GENOMIC DNA]</scope>
    <source>
        <strain evidence="2">cv. Niubang</strain>
    </source>
</reference>
<proteinExistence type="predicted"/>
<comment type="caution">
    <text evidence="1">The sequence shown here is derived from an EMBL/GenBank/DDBJ whole genome shotgun (WGS) entry which is preliminary data.</text>
</comment>
<gene>
    <name evidence="1" type="ORF">L6452_36191</name>
</gene>
<name>A0ACB8Y970_ARCLA</name>
<evidence type="ECO:0000313" key="1">
    <source>
        <dbReference type="EMBL" id="KAI3681396.1"/>
    </source>
</evidence>
<protein>
    <submittedName>
        <fullName evidence="1">Uncharacterized protein</fullName>
    </submittedName>
</protein>
<dbReference type="Proteomes" id="UP001055879">
    <property type="component" value="Linkage Group LG13"/>
</dbReference>
<dbReference type="EMBL" id="CM042059">
    <property type="protein sequence ID" value="KAI3681396.1"/>
    <property type="molecule type" value="Genomic_DNA"/>
</dbReference>
<keyword evidence="2" id="KW-1185">Reference proteome</keyword>
<organism evidence="1 2">
    <name type="scientific">Arctium lappa</name>
    <name type="common">Greater burdock</name>
    <name type="synonym">Lappa major</name>
    <dbReference type="NCBI Taxonomy" id="4217"/>
    <lineage>
        <taxon>Eukaryota</taxon>
        <taxon>Viridiplantae</taxon>
        <taxon>Streptophyta</taxon>
        <taxon>Embryophyta</taxon>
        <taxon>Tracheophyta</taxon>
        <taxon>Spermatophyta</taxon>
        <taxon>Magnoliopsida</taxon>
        <taxon>eudicotyledons</taxon>
        <taxon>Gunneridae</taxon>
        <taxon>Pentapetalae</taxon>
        <taxon>asterids</taxon>
        <taxon>campanulids</taxon>
        <taxon>Asterales</taxon>
        <taxon>Asteraceae</taxon>
        <taxon>Carduoideae</taxon>
        <taxon>Cardueae</taxon>
        <taxon>Arctiinae</taxon>
        <taxon>Arctium</taxon>
    </lineage>
</organism>
<sequence>MSRWRKEASITLVLFEGTLVGDDDYISVLRVYTGLDLRKVSERRRWRPTGREWEDQRRRPMMMVPGKESNGDLDLLRVASPKKMGWEESQGGVVNPTRRGCRIPRRDSLEIAKDQ</sequence>
<evidence type="ECO:0000313" key="2">
    <source>
        <dbReference type="Proteomes" id="UP001055879"/>
    </source>
</evidence>
<accession>A0ACB8Y970</accession>